<dbReference type="AlphaFoldDB" id="A0A645HWH3"/>
<reference evidence="1" key="1">
    <citation type="submission" date="2019-08" db="EMBL/GenBank/DDBJ databases">
        <authorList>
            <person name="Kucharzyk K."/>
            <person name="Murdoch R.W."/>
            <person name="Higgins S."/>
            <person name="Loffler F."/>
        </authorList>
    </citation>
    <scope>NUCLEOTIDE SEQUENCE</scope>
</reference>
<gene>
    <name evidence="1" type="ORF">SDC9_190906</name>
</gene>
<name>A0A645HWH3_9ZZZZ</name>
<organism evidence="1">
    <name type="scientific">bioreactor metagenome</name>
    <dbReference type="NCBI Taxonomy" id="1076179"/>
    <lineage>
        <taxon>unclassified sequences</taxon>
        <taxon>metagenomes</taxon>
        <taxon>ecological metagenomes</taxon>
    </lineage>
</organism>
<dbReference type="EMBL" id="VSSQ01101693">
    <property type="protein sequence ID" value="MPN43347.1"/>
    <property type="molecule type" value="Genomic_DNA"/>
</dbReference>
<sequence length="134" mass="14883">MVVPVHGESAAELFLVRATFYRMGGRAGVVQRRQQHRGQNGDDGDHNQKFNQGKQMLHGRFLPCMDHNVFPANLMSSFLALAMWAASRLQASFPFPASIASMISSCSSQMLRLCGIVCPARMKREALNTVESNR</sequence>
<evidence type="ECO:0000313" key="1">
    <source>
        <dbReference type="EMBL" id="MPN43347.1"/>
    </source>
</evidence>
<protein>
    <submittedName>
        <fullName evidence="1">Uncharacterized protein</fullName>
    </submittedName>
</protein>
<accession>A0A645HWH3</accession>
<proteinExistence type="predicted"/>
<comment type="caution">
    <text evidence="1">The sequence shown here is derived from an EMBL/GenBank/DDBJ whole genome shotgun (WGS) entry which is preliminary data.</text>
</comment>